<reference evidence="2" key="1">
    <citation type="journal article" date="2014" name="PLoS Negl. Trop. Dis.">
        <title>Identification and characterization of seminal fluid proteins in the Asian tiger mosquito, Aedes albopictus.</title>
        <authorList>
            <person name="Boes K.E."/>
            <person name="Ribeiro J.M."/>
            <person name="Wong A."/>
            <person name="Harrington L.C."/>
            <person name="Wolfner M.F."/>
            <person name="Sirot L.K."/>
        </authorList>
    </citation>
    <scope>NUCLEOTIDE SEQUENCE</scope>
    <source>
        <tissue evidence="2">Reproductive organs</tissue>
    </source>
</reference>
<name>A0A023EGQ1_AEDAL</name>
<dbReference type="VEuPathDB" id="VectorBase:AALC636_033693"/>
<proteinExistence type="evidence at transcript level"/>
<dbReference type="VEuPathDB" id="VectorBase:AALF009657"/>
<feature type="domain" description="Retrotransposon gag" evidence="1">
    <location>
        <begin position="71"/>
        <end position="141"/>
    </location>
</feature>
<dbReference type="InterPro" id="IPR005162">
    <property type="entry name" value="Retrotrans_gag_dom"/>
</dbReference>
<protein>
    <recommendedName>
        <fullName evidence="1">Retrotransposon gag domain-containing protein</fullName>
    </recommendedName>
</protein>
<dbReference type="VEuPathDB" id="VectorBase:AALFPA_068864"/>
<dbReference type="AlphaFoldDB" id="A0A023EGQ1"/>
<feature type="non-terminal residue" evidence="2">
    <location>
        <position position="171"/>
    </location>
</feature>
<accession>A0A023EGQ1</accession>
<evidence type="ECO:0000313" key="2">
    <source>
        <dbReference type="EMBL" id="JAC08508.1"/>
    </source>
</evidence>
<dbReference type="PANTHER" id="PTHR33198">
    <property type="entry name" value="ANK_REP_REGION DOMAIN-CONTAINING PROTEIN-RELATED"/>
    <property type="match status" value="1"/>
</dbReference>
<sequence>GTQARSSKTYNFGTFENYVAGDDFEVYEERMIQHFLLHDVPEERKVAFLLTHLGMDTYAILKKLLQPVNPSAKRYDELVMTLKRHFRPEVNKVSERYRFHQADQKAGQSVTEYVVELKALVEKCEYGDFLQEALRDRFVFGIFDGRLRTHLLKQKNVSFDKAVEEALTWEL</sequence>
<dbReference type="PANTHER" id="PTHR33198:SF19">
    <property type="entry name" value="CCHC-TYPE DOMAIN-CONTAINING PROTEIN"/>
    <property type="match status" value="1"/>
</dbReference>
<organism evidence="2">
    <name type="scientific">Aedes albopictus</name>
    <name type="common">Asian tiger mosquito</name>
    <name type="synonym">Stegomyia albopicta</name>
    <dbReference type="NCBI Taxonomy" id="7160"/>
    <lineage>
        <taxon>Eukaryota</taxon>
        <taxon>Metazoa</taxon>
        <taxon>Ecdysozoa</taxon>
        <taxon>Arthropoda</taxon>
        <taxon>Hexapoda</taxon>
        <taxon>Insecta</taxon>
        <taxon>Pterygota</taxon>
        <taxon>Neoptera</taxon>
        <taxon>Endopterygota</taxon>
        <taxon>Diptera</taxon>
        <taxon>Nematocera</taxon>
        <taxon>Culicoidea</taxon>
        <taxon>Culicidae</taxon>
        <taxon>Culicinae</taxon>
        <taxon>Aedini</taxon>
        <taxon>Aedes</taxon>
        <taxon>Stegomyia</taxon>
    </lineage>
</organism>
<evidence type="ECO:0000259" key="1">
    <source>
        <dbReference type="Pfam" id="PF03732"/>
    </source>
</evidence>
<dbReference type="Pfam" id="PF03732">
    <property type="entry name" value="Retrotrans_gag"/>
    <property type="match status" value="1"/>
</dbReference>
<dbReference type="EMBL" id="GAPW01005090">
    <property type="protein sequence ID" value="JAC08508.1"/>
    <property type="molecule type" value="mRNA"/>
</dbReference>
<feature type="non-terminal residue" evidence="2">
    <location>
        <position position="1"/>
    </location>
</feature>